<evidence type="ECO:0000256" key="4">
    <source>
        <dbReference type="ARBA" id="ARBA00034725"/>
    </source>
</evidence>
<dbReference type="PANTHER" id="PTHR28631">
    <property type="entry name" value="UPF0692 PROTEIN C19ORF54"/>
    <property type="match status" value="1"/>
</dbReference>
<evidence type="ECO:0000313" key="8">
    <source>
        <dbReference type="EMBL" id="KAF2903110.1"/>
    </source>
</evidence>
<dbReference type="GO" id="GO:0006508">
    <property type="term" value="P:proteolysis"/>
    <property type="evidence" value="ECO:0007669"/>
    <property type="project" value="UniProtKB-KW"/>
</dbReference>
<sequence>MNFSWAVNYPDLYRICERFNLTEISEPKQVCYKPVEGIIQEGPQCGLVALAMLLENPTKETVIKLLSEAQAAGFTYNGEMFSAKDMLNLTKNNLQNKVTLYNGLLDSEEIKEFLLDGGLMLVPYDCDRNHSPCQWKGHKAHWALITGIIETEIKTYITSKHGKSKNISVWSLTELSESNAQLEEFSPDRKLHDVSYKLPEDGLGGDNGLKCKAIHIWPKTDT</sequence>
<evidence type="ECO:0000256" key="1">
    <source>
        <dbReference type="ARBA" id="ARBA00022438"/>
    </source>
</evidence>
<keyword evidence="3" id="KW-0378">Hydrolase</keyword>
<evidence type="ECO:0000256" key="7">
    <source>
        <dbReference type="ARBA" id="ARBA00049041"/>
    </source>
</evidence>
<accession>A0A8K0DBG7</accession>
<evidence type="ECO:0000256" key="5">
    <source>
        <dbReference type="ARBA" id="ARBA00034848"/>
    </source>
</evidence>
<proteinExistence type="inferred from homology"/>
<keyword evidence="9" id="KW-1185">Reference proteome</keyword>
<protein>
    <recommendedName>
        <fullName evidence="5">Actin maturation protease</fullName>
    </recommendedName>
    <alternativeName>
        <fullName evidence="6">Actin aminopeptidase ACTMAP</fullName>
    </alternativeName>
</protein>
<dbReference type="PANTHER" id="PTHR28631:SF1">
    <property type="entry name" value="ACTIN MATURATION PROTEASE"/>
    <property type="match status" value="1"/>
</dbReference>
<dbReference type="EMBL" id="VTPC01001109">
    <property type="protein sequence ID" value="KAF2903110.1"/>
    <property type="molecule type" value="Genomic_DNA"/>
</dbReference>
<dbReference type="GO" id="GO:0004177">
    <property type="term" value="F:aminopeptidase activity"/>
    <property type="evidence" value="ECO:0007669"/>
    <property type="project" value="UniProtKB-KW"/>
</dbReference>
<comment type="catalytic activity">
    <reaction evidence="7">
        <text>N-terminal N(alpha)-acetyl-L-cysteinyl-L-aspartyl-[protein] + H2O = N-terminal L-aspartyl-[protein] + N-acetyl-L-cysteine</text>
        <dbReference type="Rhea" id="RHEA:74579"/>
        <dbReference type="Rhea" id="RHEA-COMP:12669"/>
        <dbReference type="Rhea" id="RHEA-COMP:18395"/>
        <dbReference type="ChEBI" id="CHEBI:15377"/>
        <dbReference type="ChEBI" id="CHEBI:64720"/>
        <dbReference type="ChEBI" id="CHEBI:78236"/>
        <dbReference type="ChEBI" id="CHEBI:193599"/>
    </reaction>
    <physiologicalReaction direction="left-to-right" evidence="7">
        <dbReference type="Rhea" id="RHEA:74580"/>
    </physiologicalReaction>
</comment>
<name>A0A8K0DBG7_IGNLU</name>
<comment type="similarity">
    <text evidence="4">Belongs to the ACTMAP family.</text>
</comment>
<keyword evidence="1" id="KW-0031">Aminopeptidase</keyword>
<reference evidence="8" key="1">
    <citation type="submission" date="2019-08" db="EMBL/GenBank/DDBJ databases">
        <title>The genome of the North American firefly Photinus pyralis.</title>
        <authorList>
            <consortium name="Photinus pyralis genome working group"/>
            <person name="Fallon T.R."/>
            <person name="Sander Lower S.E."/>
            <person name="Weng J.-K."/>
        </authorList>
    </citation>
    <scope>NUCLEOTIDE SEQUENCE</scope>
    <source>
        <strain evidence="8">TRF0915ILg1</strain>
        <tissue evidence="8">Whole body</tissue>
    </source>
</reference>
<dbReference type="OrthoDB" id="198816at2759"/>
<gene>
    <name evidence="8" type="ORF">ILUMI_03071</name>
</gene>
<evidence type="ECO:0000313" key="9">
    <source>
        <dbReference type="Proteomes" id="UP000801492"/>
    </source>
</evidence>
<keyword evidence="2" id="KW-0645">Protease</keyword>
<comment type="caution">
    <text evidence="8">The sequence shown here is derived from an EMBL/GenBank/DDBJ whole genome shotgun (WGS) entry which is preliminary data.</text>
</comment>
<evidence type="ECO:0000256" key="2">
    <source>
        <dbReference type="ARBA" id="ARBA00022670"/>
    </source>
</evidence>
<dbReference type="AlphaFoldDB" id="A0A8K0DBG7"/>
<dbReference type="Proteomes" id="UP000801492">
    <property type="component" value="Unassembled WGS sequence"/>
</dbReference>
<organism evidence="8 9">
    <name type="scientific">Ignelater luminosus</name>
    <name type="common">Cucubano</name>
    <name type="synonym">Pyrophorus luminosus</name>
    <dbReference type="NCBI Taxonomy" id="2038154"/>
    <lineage>
        <taxon>Eukaryota</taxon>
        <taxon>Metazoa</taxon>
        <taxon>Ecdysozoa</taxon>
        <taxon>Arthropoda</taxon>
        <taxon>Hexapoda</taxon>
        <taxon>Insecta</taxon>
        <taxon>Pterygota</taxon>
        <taxon>Neoptera</taxon>
        <taxon>Endopterygota</taxon>
        <taxon>Coleoptera</taxon>
        <taxon>Polyphaga</taxon>
        <taxon>Elateriformia</taxon>
        <taxon>Elateroidea</taxon>
        <taxon>Elateridae</taxon>
        <taxon>Agrypninae</taxon>
        <taxon>Pyrophorini</taxon>
        <taxon>Ignelater</taxon>
    </lineage>
</organism>
<evidence type="ECO:0000256" key="3">
    <source>
        <dbReference type="ARBA" id="ARBA00022801"/>
    </source>
</evidence>
<dbReference type="InterPro" id="IPR040043">
    <property type="entry name" value="ACTMAP"/>
</dbReference>
<dbReference type="Pfam" id="PF21646">
    <property type="entry name" value="ACTMAP-like_C"/>
    <property type="match status" value="1"/>
</dbReference>
<evidence type="ECO:0000256" key="6">
    <source>
        <dbReference type="ARBA" id="ARBA00034908"/>
    </source>
</evidence>